<proteinExistence type="predicted"/>
<protein>
    <submittedName>
        <fullName evidence="2">Flavin reductase</fullName>
    </submittedName>
</protein>
<sequence>MKITLFGATGKTGKYLIDEGLKRGMDMTVFARTNSPFENANVRVVRGELTDRVSLREAISGSDAVLSALGPTSLKHPKNLPITTAMGAITSVMIQEGVKRLIAVSTGTAPDPEDRFDPKIRYPALLIRFLMPRSFQDIIGLANAIRASELDWTMVRVAFLKSSPASNRLHVGLYGRSTHTLTVSRQDVAIFMFDQLSSTEFVNQAPGISSR</sequence>
<keyword evidence="3" id="KW-1185">Reference proteome</keyword>
<dbReference type="Proteomes" id="UP000231901">
    <property type="component" value="Chromosome"/>
</dbReference>
<dbReference type="PANTHER" id="PTHR43355:SF2">
    <property type="entry name" value="FLAVIN REDUCTASE (NADPH)"/>
    <property type="match status" value="1"/>
</dbReference>
<dbReference type="SUPFAM" id="SSF51735">
    <property type="entry name" value="NAD(P)-binding Rossmann-fold domains"/>
    <property type="match status" value="1"/>
</dbReference>
<dbReference type="EMBL" id="CP025003">
    <property type="protein sequence ID" value="ATZ93477.1"/>
    <property type="molecule type" value="Genomic_DNA"/>
</dbReference>
<feature type="domain" description="NAD(P)-binding" evidence="1">
    <location>
        <begin position="7"/>
        <end position="197"/>
    </location>
</feature>
<dbReference type="Gene3D" id="3.40.50.720">
    <property type="entry name" value="NAD(P)-binding Rossmann-like Domain"/>
    <property type="match status" value="1"/>
</dbReference>
<dbReference type="RefSeq" id="WP_100849062.1">
    <property type="nucleotide sequence ID" value="NZ_BMJF01000004.1"/>
</dbReference>
<accession>A0A2K8QIZ8</accession>
<name>A0A2K8QIZ8_9GAMM</name>
<dbReference type="InterPro" id="IPR016040">
    <property type="entry name" value="NAD(P)-bd_dom"/>
</dbReference>
<evidence type="ECO:0000313" key="3">
    <source>
        <dbReference type="Proteomes" id="UP000231901"/>
    </source>
</evidence>
<reference evidence="3" key="1">
    <citation type="journal article" date="2018" name="Genome Announc.">
        <title>Complete genome sequence of a Dickeya fangzhongdai type strain causing bleeding canker of pear tree trunks.</title>
        <authorList>
            <person name="Zhao Y."/>
            <person name="Tian Y."/>
            <person name="Li X."/>
            <person name="Hu B."/>
        </authorList>
    </citation>
    <scope>NUCLEOTIDE SEQUENCE [LARGE SCALE GENOMIC DNA]</scope>
    <source>
        <strain evidence="3">DSM 101947</strain>
    </source>
</reference>
<gene>
    <name evidence="2" type="ORF">CVE23_05500</name>
</gene>
<dbReference type="Pfam" id="PF13460">
    <property type="entry name" value="NAD_binding_10"/>
    <property type="match status" value="1"/>
</dbReference>
<dbReference type="KEGG" id="dfn:CVE23_05500"/>
<dbReference type="GO" id="GO:0042602">
    <property type="term" value="F:riboflavin reductase (NADPH) activity"/>
    <property type="evidence" value="ECO:0007669"/>
    <property type="project" value="TreeGrafter"/>
</dbReference>
<dbReference type="InterPro" id="IPR036291">
    <property type="entry name" value="NAD(P)-bd_dom_sf"/>
</dbReference>
<organism evidence="2 3">
    <name type="scientific">Dickeya fangzhongdai</name>
    <dbReference type="NCBI Taxonomy" id="1778540"/>
    <lineage>
        <taxon>Bacteria</taxon>
        <taxon>Pseudomonadati</taxon>
        <taxon>Pseudomonadota</taxon>
        <taxon>Gammaproteobacteria</taxon>
        <taxon>Enterobacterales</taxon>
        <taxon>Pectobacteriaceae</taxon>
        <taxon>Dickeya</taxon>
    </lineage>
</organism>
<evidence type="ECO:0000259" key="1">
    <source>
        <dbReference type="Pfam" id="PF13460"/>
    </source>
</evidence>
<dbReference type="PANTHER" id="PTHR43355">
    <property type="entry name" value="FLAVIN REDUCTASE (NADPH)"/>
    <property type="match status" value="1"/>
</dbReference>
<dbReference type="GeneID" id="66563794"/>
<dbReference type="AlphaFoldDB" id="A0A2K8QIZ8"/>
<dbReference type="InterPro" id="IPR051606">
    <property type="entry name" value="Polyketide_Oxido-like"/>
</dbReference>
<evidence type="ECO:0000313" key="2">
    <source>
        <dbReference type="EMBL" id="ATZ93477.1"/>
    </source>
</evidence>
<dbReference type="GO" id="GO:0004074">
    <property type="term" value="F:biliverdin reductase [NAD(P)H] activity"/>
    <property type="evidence" value="ECO:0007669"/>
    <property type="project" value="TreeGrafter"/>
</dbReference>